<keyword evidence="3" id="KW-1185">Reference proteome</keyword>
<organism evidence="3 4">
    <name type="scientific">Caenorhabditis tropicalis</name>
    <dbReference type="NCBI Taxonomy" id="1561998"/>
    <lineage>
        <taxon>Eukaryota</taxon>
        <taxon>Metazoa</taxon>
        <taxon>Ecdysozoa</taxon>
        <taxon>Nematoda</taxon>
        <taxon>Chromadorea</taxon>
        <taxon>Rhabditida</taxon>
        <taxon>Rhabditina</taxon>
        <taxon>Rhabditomorpha</taxon>
        <taxon>Rhabditoidea</taxon>
        <taxon>Rhabditidae</taxon>
        <taxon>Peloderinae</taxon>
        <taxon>Caenorhabditis</taxon>
    </lineage>
</organism>
<feature type="region of interest" description="Disordered" evidence="1">
    <location>
        <begin position="140"/>
        <end position="164"/>
    </location>
</feature>
<feature type="transmembrane region" description="Helical" evidence="2">
    <location>
        <begin position="17"/>
        <end position="50"/>
    </location>
</feature>
<feature type="transmembrane region" description="Helical" evidence="2">
    <location>
        <begin position="62"/>
        <end position="81"/>
    </location>
</feature>
<sequence length="164" mass="17824">MDPAAEQTLDILTQGSVIFIALLIAMSVVFVAYRIICLSIIALVETWIVIRITGIEEETAPYITTIIVLAIIGFGAIYATWIEIRCAHFVKRSRETGFSISVARPVGPATISLSDNPPHADPQPLARRLPPLRHTNRNQYVVNESDPPGPGNPNEGNILLANAA</sequence>
<dbReference type="WBParaSite" id="Csp11.Scaffold629.g13403.t1">
    <property type="protein sequence ID" value="Csp11.Scaffold629.g13403.t1"/>
    <property type="gene ID" value="Csp11.Scaffold629.g13403"/>
</dbReference>
<dbReference type="Proteomes" id="UP000095282">
    <property type="component" value="Unplaced"/>
</dbReference>
<dbReference type="AlphaFoldDB" id="A0A1I7TZP1"/>
<evidence type="ECO:0000313" key="3">
    <source>
        <dbReference type="Proteomes" id="UP000095282"/>
    </source>
</evidence>
<reference evidence="4" key="1">
    <citation type="submission" date="2016-11" db="UniProtKB">
        <authorList>
            <consortium name="WormBaseParasite"/>
        </authorList>
    </citation>
    <scope>IDENTIFICATION</scope>
</reference>
<evidence type="ECO:0000256" key="1">
    <source>
        <dbReference type="SAM" id="MobiDB-lite"/>
    </source>
</evidence>
<evidence type="ECO:0000256" key="2">
    <source>
        <dbReference type="SAM" id="Phobius"/>
    </source>
</evidence>
<keyword evidence="2" id="KW-0812">Transmembrane</keyword>
<name>A0A1I7TZP1_9PELO</name>
<dbReference type="eggNOG" id="ENOG502SST0">
    <property type="taxonomic scope" value="Eukaryota"/>
</dbReference>
<keyword evidence="2" id="KW-0472">Membrane</keyword>
<evidence type="ECO:0000313" key="4">
    <source>
        <dbReference type="WBParaSite" id="Csp11.Scaffold629.g13403.t1"/>
    </source>
</evidence>
<protein>
    <submittedName>
        <fullName evidence="4">Uncharacterized protein</fullName>
    </submittedName>
</protein>
<accession>A0A1I7TZP1</accession>
<feature type="region of interest" description="Disordered" evidence="1">
    <location>
        <begin position="111"/>
        <end position="130"/>
    </location>
</feature>
<proteinExistence type="predicted"/>
<keyword evidence="2" id="KW-1133">Transmembrane helix</keyword>